<evidence type="ECO:0000256" key="7">
    <source>
        <dbReference type="HAMAP-Rule" id="MF_00227"/>
    </source>
</evidence>
<dbReference type="Proteomes" id="UP000265715">
    <property type="component" value="Unassembled WGS sequence"/>
</dbReference>
<dbReference type="PANTHER" id="PTHR33992:SF1">
    <property type="entry name" value="RIBONUCLEASE P PROTEIN COMPONENT"/>
    <property type="match status" value="1"/>
</dbReference>
<comment type="subunit">
    <text evidence="7">Consists of a catalytic RNA component (M1 or rnpB) and a protein subunit.</text>
</comment>
<dbReference type="GO" id="GO:0000049">
    <property type="term" value="F:tRNA binding"/>
    <property type="evidence" value="ECO:0007669"/>
    <property type="project" value="UniProtKB-UniRule"/>
</dbReference>
<dbReference type="HAMAP" id="MF_00227">
    <property type="entry name" value="RNase_P"/>
    <property type="match status" value="1"/>
</dbReference>
<keyword evidence="5 7" id="KW-0378">Hydrolase</keyword>
<dbReference type="GO" id="GO:0030677">
    <property type="term" value="C:ribonuclease P complex"/>
    <property type="evidence" value="ECO:0007669"/>
    <property type="project" value="TreeGrafter"/>
</dbReference>
<dbReference type="SUPFAM" id="SSF54211">
    <property type="entry name" value="Ribosomal protein S5 domain 2-like"/>
    <property type="match status" value="1"/>
</dbReference>
<comment type="caution">
    <text evidence="10">The sequence shown here is derived from an EMBL/GenBank/DDBJ whole genome shotgun (WGS) entry which is preliminary data.</text>
</comment>
<dbReference type="GO" id="GO:0001682">
    <property type="term" value="P:tRNA 5'-leader removal"/>
    <property type="evidence" value="ECO:0007669"/>
    <property type="project" value="UniProtKB-UniRule"/>
</dbReference>
<dbReference type="PANTHER" id="PTHR33992">
    <property type="entry name" value="RIBONUCLEASE P PROTEIN COMPONENT"/>
    <property type="match status" value="1"/>
</dbReference>
<reference evidence="10 11" key="1">
    <citation type="submission" date="2018-08" db="EMBL/GenBank/DDBJ databases">
        <title>Meiothermus terrae DSM 26712 genome sequencing project.</title>
        <authorList>
            <person name="Da Costa M.S."/>
            <person name="Albuquerque L."/>
            <person name="Raposo P."/>
            <person name="Froufe H.J.C."/>
            <person name="Barroso C.S."/>
            <person name="Egas C."/>
        </authorList>
    </citation>
    <scope>NUCLEOTIDE SEQUENCE [LARGE SCALE GENOMIC DNA]</scope>
    <source>
        <strain evidence="10 11">DSM 26712</strain>
    </source>
</reference>
<sequence length="146" mass="16317">MDPLKPRRRVPRPEPARSEGEVLPLEAPPEPAPQPRLEAGPRLESLKGEWAFARLKKGRAARGRFVAVRWLPSRAGPTRAGLVVSKKVGKAVVRNKIRRRLREILRRMLLPPCDLMVVAQPEAAAASYAELHRDLAFTLKKSGLIQ</sequence>
<keyword evidence="3 7" id="KW-0540">Nuclease</keyword>
<comment type="catalytic activity">
    <reaction evidence="7">
        <text>Endonucleolytic cleavage of RNA, removing 5'-extranucleotides from tRNA precursor.</text>
        <dbReference type="EC" id="3.1.26.5"/>
    </reaction>
</comment>
<dbReference type="PROSITE" id="PS00648">
    <property type="entry name" value="RIBONUCLEASE_P"/>
    <property type="match status" value="1"/>
</dbReference>
<keyword evidence="11" id="KW-1185">Reference proteome</keyword>
<dbReference type="Gene3D" id="3.30.230.10">
    <property type="match status" value="1"/>
</dbReference>
<dbReference type="InterPro" id="IPR000100">
    <property type="entry name" value="RNase_P"/>
</dbReference>
<keyword evidence="4 7" id="KW-0255">Endonuclease</keyword>
<dbReference type="InterPro" id="IPR020539">
    <property type="entry name" value="RNase_P_CS"/>
</dbReference>
<dbReference type="Pfam" id="PF00825">
    <property type="entry name" value="Ribonuclease_P"/>
    <property type="match status" value="1"/>
</dbReference>
<comment type="similarity">
    <text evidence="7">Belongs to the RnpA family.</text>
</comment>
<dbReference type="EC" id="3.1.26.5" evidence="7 8"/>
<evidence type="ECO:0000256" key="1">
    <source>
        <dbReference type="ARBA" id="ARBA00002663"/>
    </source>
</evidence>
<evidence type="ECO:0000256" key="5">
    <source>
        <dbReference type="ARBA" id="ARBA00022801"/>
    </source>
</evidence>
<keyword evidence="6 7" id="KW-0694">RNA-binding</keyword>
<dbReference type="GO" id="GO:0042781">
    <property type="term" value="F:3'-tRNA processing endoribonuclease activity"/>
    <property type="evidence" value="ECO:0007669"/>
    <property type="project" value="TreeGrafter"/>
</dbReference>
<feature type="region of interest" description="Disordered" evidence="9">
    <location>
        <begin position="1"/>
        <end position="40"/>
    </location>
</feature>
<name>A0A399F3L3_9DEIN</name>
<dbReference type="AlphaFoldDB" id="A0A399F3L3"/>
<dbReference type="InterPro" id="IPR014721">
    <property type="entry name" value="Ribsml_uS5_D2-typ_fold_subgr"/>
</dbReference>
<protein>
    <recommendedName>
        <fullName evidence="7 8">Ribonuclease P protein component</fullName>
        <shortName evidence="7">RNase P protein</shortName>
        <shortName evidence="7">RNaseP protein</shortName>
        <ecNumber evidence="7 8">3.1.26.5</ecNumber>
    </recommendedName>
    <alternativeName>
        <fullName evidence="7">Protein C5</fullName>
    </alternativeName>
</protein>
<dbReference type="RefSeq" id="WP_119313501.1">
    <property type="nucleotide sequence ID" value="NZ_QXDL01000005.1"/>
</dbReference>
<dbReference type="NCBIfam" id="TIGR00188">
    <property type="entry name" value="rnpA"/>
    <property type="match status" value="1"/>
</dbReference>
<evidence type="ECO:0000313" key="10">
    <source>
        <dbReference type="EMBL" id="RIH90640.1"/>
    </source>
</evidence>
<evidence type="ECO:0000256" key="3">
    <source>
        <dbReference type="ARBA" id="ARBA00022722"/>
    </source>
</evidence>
<evidence type="ECO:0000256" key="9">
    <source>
        <dbReference type="SAM" id="MobiDB-lite"/>
    </source>
</evidence>
<evidence type="ECO:0000256" key="6">
    <source>
        <dbReference type="ARBA" id="ARBA00022884"/>
    </source>
</evidence>
<proteinExistence type="inferred from homology"/>
<dbReference type="InterPro" id="IPR020568">
    <property type="entry name" value="Ribosomal_Su5_D2-typ_SF"/>
</dbReference>
<accession>A0A399F3L3</accession>
<feature type="compositionally biased region" description="Basic residues" evidence="9">
    <location>
        <begin position="1"/>
        <end position="10"/>
    </location>
</feature>
<gene>
    <name evidence="7 10" type="primary">rnpA</name>
    <name evidence="10" type="ORF">Mterra_00240</name>
</gene>
<evidence type="ECO:0000256" key="8">
    <source>
        <dbReference type="NCBIfam" id="TIGR00188"/>
    </source>
</evidence>
<evidence type="ECO:0000256" key="2">
    <source>
        <dbReference type="ARBA" id="ARBA00022694"/>
    </source>
</evidence>
<organism evidence="10 11">
    <name type="scientific">Calidithermus terrae</name>
    <dbReference type="NCBI Taxonomy" id="1408545"/>
    <lineage>
        <taxon>Bacteria</taxon>
        <taxon>Thermotogati</taxon>
        <taxon>Deinococcota</taxon>
        <taxon>Deinococci</taxon>
        <taxon>Thermales</taxon>
        <taxon>Thermaceae</taxon>
        <taxon>Calidithermus</taxon>
    </lineage>
</organism>
<keyword evidence="2 7" id="KW-0819">tRNA processing</keyword>
<comment type="function">
    <text evidence="1 7">RNaseP catalyzes the removal of the 5'-leader sequence from pre-tRNA to produce the mature 5'-terminus. It can also cleave other RNA substrates such as 4.5S RNA. The protein component plays an auxiliary but essential role in vivo by binding to the 5'-leader sequence and broadening the substrate specificity of the ribozyme.</text>
</comment>
<feature type="compositionally biased region" description="Basic and acidic residues" evidence="9">
    <location>
        <begin position="11"/>
        <end position="20"/>
    </location>
</feature>
<evidence type="ECO:0000256" key="4">
    <source>
        <dbReference type="ARBA" id="ARBA00022759"/>
    </source>
</evidence>
<dbReference type="EMBL" id="QXDL01000005">
    <property type="protein sequence ID" value="RIH90640.1"/>
    <property type="molecule type" value="Genomic_DNA"/>
</dbReference>
<dbReference type="GO" id="GO:0004526">
    <property type="term" value="F:ribonuclease P activity"/>
    <property type="evidence" value="ECO:0007669"/>
    <property type="project" value="UniProtKB-UniRule"/>
</dbReference>
<evidence type="ECO:0000313" key="11">
    <source>
        <dbReference type="Proteomes" id="UP000265715"/>
    </source>
</evidence>